<reference evidence="14" key="1">
    <citation type="submission" date="2025-08" db="UniProtKB">
        <authorList>
            <consortium name="RefSeq"/>
        </authorList>
    </citation>
    <scope>IDENTIFICATION</scope>
    <source>
        <tissue evidence="14">Entire body</tissue>
    </source>
</reference>
<evidence type="ECO:0000256" key="3">
    <source>
        <dbReference type="ARBA" id="ARBA00022448"/>
    </source>
</evidence>
<evidence type="ECO:0000256" key="1">
    <source>
        <dbReference type="ARBA" id="ARBA00004448"/>
    </source>
</evidence>
<dbReference type="PANTHER" id="PTHR45667">
    <property type="entry name" value="S-ADENOSYLMETHIONINE MITOCHONDRIAL CARRIER PROTEIN"/>
    <property type="match status" value="1"/>
</dbReference>
<keyword evidence="5" id="KW-0677">Repeat</keyword>
<dbReference type="InParanoid" id="A0A1W4X152"/>
<accession>A0A1W4X152</accession>
<comment type="subcellular location">
    <subcellularLocation>
        <location evidence="1">Mitochondrion inner membrane</location>
        <topology evidence="1">Multi-pass membrane protein</topology>
    </subcellularLocation>
</comment>
<keyword evidence="6" id="KW-0999">Mitochondrion inner membrane</keyword>
<evidence type="ECO:0000256" key="7">
    <source>
        <dbReference type="ARBA" id="ARBA00022989"/>
    </source>
</evidence>
<proteinExistence type="inferred from homology"/>
<dbReference type="Proteomes" id="UP000192223">
    <property type="component" value="Unplaced"/>
</dbReference>
<feature type="repeat" description="Solcar" evidence="10">
    <location>
        <begin position="183"/>
        <end position="272"/>
    </location>
</feature>
<dbReference type="KEGG" id="apln:108737868"/>
<keyword evidence="13" id="KW-1185">Reference proteome</keyword>
<evidence type="ECO:0000256" key="11">
    <source>
        <dbReference type="RuleBase" id="RU000488"/>
    </source>
</evidence>
<evidence type="ECO:0000256" key="9">
    <source>
        <dbReference type="ARBA" id="ARBA00023136"/>
    </source>
</evidence>
<feature type="repeat" description="Solcar" evidence="10">
    <location>
        <begin position="87"/>
        <end position="172"/>
    </location>
</feature>
<keyword evidence="8" id="KW-0496">Mitochondrion</keyword>
<feature type="transmembrane region" description="Helical" evidence="12">
    <location>
        <begin position="241"/>
        <end position="263"/>
    </location>
</feature>
<feature type="repeat" description="Solcar" evidence="10">
    <location>
        <begin position="5"/>
        <end position="78"/>
    </location>
</feature>
<dbReference type="Pfam" id="PF00153">
    <property type="entry name" value="Mito_carr"/>
    <property type="match status" value="3"/>
</dbReference>
<keyword evidence="3 11" id="KW-0813">Transport</keyword>
<evidence type="ECO:0000256" key="8">
    <source>
        <dbReference type="ARBA" id="ARBA00023128"/>
    </source>
</evidence>
<evidence type="ECO:0000313" key="13">
    <source>
        <dbReference type="Proteomes" id="UP000192223"/>
    </source>
</evidence>
<evidence type="ECO:0000256" key="12">
    <source>
        <dbReference type="SAM" id="Phobius"/>
    </source>
</evidence>
<name>A0A1W4X152_AGRPL</name>
<dbReference type="GO" id="GO:0055085">
    <property type="term" value="P:transmembrane transport"/>
    <property type="evidence" value="ECO:0007669"/>
    <property type="project" value="InterPro"/>
</dbReference>
<keyword evidence="9 10" id="KW-0472">Membrane</keyword>
<keyword evidence="7 12" id="KW-1133">Transmembrane helix</keyword>
<organism evidence="13 14">
    <name type="scientific">Agrilus planipennis</name>
    <name type="common">Emerald ash borer</name>
    <name type="synonym">Agrilus marcopoli</name>
    <dbReference type="NCBI Taxonomy" id="224129"/>
    <lineage>
        <taxon>Eukaryota</taxon>
        <taxon>Metazoa</taxon>
        <taxon>Ecdysozoa</taxon>
        <taxon>Arthropoda</taxon>
        <taxon>Hexapoda</taxon>
        <taxon>Insecta</taxon>
        <taxon>Pterygota</taxon>
        <taxon>Neoptera</taxon>
        <taxon>Endopterygota</taxon>
        <taxon>Coleoptera</taxon>
        <taxon>Polyphaga</taxon>
        <taxon>Elateriformia</taxon>
        <taxon>Buprestoidea</taxon>
        <taxon>Buprestidae</taxon>
        <taxon>Agrilinae</taxon>
        <taxon>Agrilus</taxon>
    </lineage>
</organism>
<dbReference type="AlphaFoldDB" id="A0A1W4X152"/>
<dbReference type="RefSeq" id="XP_018326502.1">
    <property type="nucleotide sequence ID" value="XM_018471000.2"/>
</dbReference>
<keyword evidence="4 10" id="KW-0812">Transmembrane</keyword>
<evidence type="ECO:0000256" key="6">
    <source>
        <dbReference type="ARBA" id="ARBA00022792"/>
    </source>
</evidence>
<dbReference type="InterPro" id="IPR018108">
    <property type="entry name" value="MCP_transmembrane"/>
</dbReference>
<dbReference type="Gene3D" id="1.50.40.10">
    <property type="entry name" value="Mitochondrial carrier domain"/>
    <property type="match status" value="1"/>
</dbReference>
<dbReference type="FunFam" id="1.50.40.10:FF:000018">
    <property type="entry name" value="S-adenosylmethionine mitochondrial carrier protein-like"/>
    <property type="match status" value="1"/>
</dbReference>
<evidence type="ECO:0000313" key="14">
    <source>
        <dbReference type="RefSeq" id="XP_018326502.1"/>
    </source>
</evidence>
<dbReference type="PRINTS" id="PR00926">
    <property type="entry name" value="MITOCARRIER"/>
</dbReference>
<dbReference type="FunCoup" id="A0A1W4X152">
    <property type="interactions" value="839"/>
</dbReference>
<feature type="transmembrane region" description="Helical" evidence="12">
    <location>
        <begin position="90"/>
        <end position="110"/>
    </location>
</feature>
<evidence type="ECO:0000256" key="10">
    <source>
        <dbReference type="PROSITE-ProRule" id="PRU00282"/>
    </source>
</evidence>
<dbReference type="OrthoDB" id="276989at2759"/>
<dbReference type="GO" id="GO:0005743">
    <property type="term" value="C:mitochondrial inner membrane"/>
    <property type="evidence" value="ECO:0007669"/>
    <property type="project" value="UniProtKB-SubCell"/>
</dbReference>
<dbReference type="PROSITE" id="PS50920">
    <property type="entry name" value="SOLCAR"/>
    <property type="match status" value="3"/>
</dbReference>
<dbReference type="STRING" id="224129.A0A1W4X152"/>
<dbReference type="InterPro" id="IPR023395">
    <property type="entry name" value="MCP_dom_sf"/>
</dbReference>
<protein>
    <submittedName>
        <fullName evidence="14">S-adenosylmethionine mitochondrial carrier protein homolog</fullName>
    </submittedName>
</protein>
<feature type="transmembrane region" description="Helical" evidence="12">
    <location>
        <begin position="6"/>
        <end position="28"/>
    </location>
</feature>
<evidence type="ECO:0000256" key="5">
    <source>
        <dbReference type="ARBA" id="ARBA00022737"/>
    </source>
</evidence>
<dbReference type="GeneID" id="108737868"/>
<dbReference type="SUPFAM" id="SSF103506">
    <property type="entry name" value="Mitochondrial carrier"/>
    <property type="match status" value="1"/>
</dbReference>
<sequence>MADSNLYLSSLLGGGVAGFFVDMVLFPLDTLKTRLQAEQGFKKAGGLHGVYKGIGPQAIGSAPQAAFFFVTYESFKAFTTPLLPSHYHPLIHMTGAAISEIVACLVRVPVEIVKQRRQTSIGTNTSSIKIFLNAYKTEGLRKGLYRGFGSTIVREIPFSLIQFPILEHLKKTYRLKFKNNIELESWEVGVCGALAGGFAAAVTTPLDVVKTRIMLADRRTAITEEIKVRHMMLKVYKEKGIRGLFAGVVPRTLWIFLGGYIFFGSYDFSKNLCYDSLKGLQDINL</sequence>
<evidence type="ECO:0000256" key="4">
    <source>
        <dbReference type="ARBA" id="ARBA00022692"/>
    </source>
</evidence>
<comment type="similarity">
    <text evidence="2 11">Belongs to the mitochondrial carrier (TC 2.A.29) family.</text>
</comment>
<evidence type="ECO:0000256" key="2">
    <source>
        <dbReference type="ARBA" id="ARBA00006375"/>
    </source>
</evidence>
<gene>
    <name evidence="14" type="primary">LOC108737868</name>
</gene>
<dbReference type="InterPro" id="IPR002067">
    <property type="entry name" value="MCP"/>
</dbReference>